<keyword evidence="5 6" id="KW-0472">Membrane</keyword>
<protein>
    <recommendedName>
        <fullName evidence="7">Peptidase S54 rhomboid domain-containing protein</fullName>
    </recommendedName>
</protein>
<evidence type="ECO:0000256" key="3">
    <source>
        <dbReference type="ARBA" id="ARBA00022692"/>
    </source>
</evidence>
<comment type="similarity">
    <text evidence="2">Belongs to the peptidase S54 family.</text>
</comment>
<dbReference type="Gene3D" id="1.20.1540.10">
    <property type="entry name" value="Rhomboid-like"/>
    <property type="match status" value="1"/>
</dbReference>
<keyword evidence="9" id="KW-1185">Reference proteome</keyword>
<dbReference type="Pfam" id="PF01694">
    <property type="entry name" value="Rhomboid"/>
    <property type="match status" value="1"/>
</dbReference>
<organism evidence="8 9">
    <name type="scientific">Dorcoceras hygrometricum</name>
    <dbReference type="NCBI Taxonomy" id="472368"/>
    <lineage>
        <taxon>Eukaryota</taxon>
        <taxon>Viridiplantae</taxon>
        <taxon>Streptophyta</taxon>
        <taxon>Embryophyta</taxon>
        <taxon>Tracheophyta</taxon>
        <taxon>Spermatophyta</taxon>
        <taxon>Magnoliopsida</taxon>
        <taxon>eudicotyledons</taxon>
        <taxon>Gunneridae</taxon>
        <taxon>Pentapetalae</taxon>
        <taxon>asterids</taxon>
        <taxon>lamiids</taxon>
        <taxon>Lamiales</taxon>
        <taxon>Gesneriaceae</taxon>
        <taxon>Didymocarpoideae</taxon>
        <taxon>Trichosporeae</taxon>
        <taxon>Loxocarpinae</taxon>
        <taxon>Dorcoceras</taxon>
    </lineage>
</organism>
<dbReference type="AlphaFoldDB" id="A0A2Z7A147"/>
<feature type="domain" description="Peptidase S54 rhomboid" evidence="7">
    <location>
        <begin position="62"/>
        <end position="203"/>
    </location>
</feature>
<dbReference type="InterPro" id="IPR035952">
    <property type="entry name" value="Rhomboid-like_sf"/>
</dbReference>
<dbReference type="InterPro" id="IPR022764">
    <property type="entry name" value="Peptidase_S54_rhomboid_dom"/>
</dbReference>
<dbReference type="EMBL" id="KV020113">
    <property type="protein sequence ID" value="KZV15206.1"/>
    <property type="molecule type" value="Genomic_DNA"/>
</dbReference>
<dbReference type="SUPFAM" id="SSF144091">
    <property type="entry name" value="Rhomboid-like"/>
    <property type="match status" value="1"/>
</dbReference>
<feature type="transmembrane region" description="Helical" evidence="6">
    <location>
        <begin position="186"/>
        <end position="206"/>
    </location>
</feature>
<evidence type="ECO:0000256" key="2">
    <source>
        <dbReference type="ARBA" id="ARBA00009045"/>
    </source>
</evidence>
<feature type="transmembrane region" description="Helical" evidence="6">
    <location>
        <begin position="69"/>
        <end position="89"/>
    </location>
</feature>
<evidence type="ECO:0000256" key="1">
    <source>
        <dbReference type="ARBA" id="ARBA00004141"/>
    </source>
</evidence>
<sequence length="220" mass="24556">MPNLPPVTRNLLIANVLVFALQLFLHDANTLALSRYFALWPLGPDVTGQVAGGQIISVGFRPWQLVTYAFMHGGYEHILFNMFGLYMFGGVIERTFGARNYIIYYMVCAIVAAVAQLLVVKYFMHNFYPTIGASGALFGLLLAFGMLYPREKMFLIFLPIPMPAWLFVIGYAAVELVMGVTGTEAGVAHFAHLGGMVGGYVMIQYWRGHLPLKPKRQLLR</sequence>
<dbReference type="PANTHER" id="PTHR43731:SF26">
    <property type="entry name" value="RHOMBOID-LIKE PROTEIN 10, CHLOROPLASTIC"/>
    <property type="match status" value="1"/>
</dbReference>
<dbReference type="InterPro" id="IPR050925">
    <property type="entry name" value="Rhomboid_protease_S54"/>
</dbReference>
<name>A0A2Z7A147_9LAMI</name>
<feature type="transmembrane region" description="Helical" evidence="6">
    <location>
        <begin position="154"/>
        <end position="174"/>
    </location>
</feature>
<feature type="transmembrane region" description="Helical" evidence="6">
    <location>
        <begin position="126"/>
        <end position="147"/>
    </location>
</feature>
<feature type="transmembrane region" description="Helical" evidence="6">
    <location>
        <begin position="101"/>
        <end position="120"/>
    </location>
</feature>
<evidence type="ECO:0000256" key="5">
    <source>
        <dbReference type="ARBA" id="ARBA00023136"/>
    </source>
</evidence>
<dbReference type="GO" id="GO:0016020">
    <property type="term" value="C:membrane"/>
    <property type="evidence" value="ECO:0007669"/>
    <property type="project" value="UniProtKB-SubCell"/>
</dbReference>
<dbReference type="GO" id="GO:0004252">
    <property type="term" value="F:serine-type endopeptidase activity"/>
    <property type="evidence" value="ECO:0007669"/>
    <property type="project" value="InterPro"/>
</dbReference>
<evidence type="ECO:0000256" key="4">
    <source>
        <dbReference type="ARBA" id="ARBA00022989"/>
    </source>
</evidence>
<evidence type="ECO:0000313" key="9">
    <source>
        <dbReference type="Proteomes" id="UP000250235"/>
    </source>
</evidence>
<dbReference type="PANTHER" id="PTHR43731">
    <property type="entry name" value="RHOMBOID PROTEASE"/>
    <property type="match status" value="1"/>
</dbReference>
<comment type="subcellular location">
    <subcellularLocation>
        <location evidence="1">Membrane</location>
        <topology evidence="1">Multi-pass membrane protein</topology>
    </subcellularLocation>
</comment>
<feature type="transmembrane region" description="Helical" evidence="6">
    <location>
        <begin position="7"/>
        <end position="25"/>
    </location>
</feature>
<evidence type="ECO:0000259" key="7">
    <source>
        <dbReference type="Pfam" id="PF01694"/>
    </source>
</evidence>
<evidence type="ECO:0000256" key="6">
    <source>
        <dbReference type="SAM" id="Phobius"/>
    </source>
</evidence>
<keyword evidence="4 6" id="KW-1133">Transmembrane helix</keyword>
<dbReference type="OrthoDB" id="418595at2759"/>
<dbReference type="Proteomes" id="UP000250235">
    <property type="component" value="Unassembled WGS sequence"/>
</dbReference>
<evidence type="ECO:0000313" key="8">
    <source>
        <dbReference type="EMBL" id="KZV15206.1"/>
    </source>
</evidence>
<accession>A0A2Z7A147</accession>
<proteinExistence type="inferred from homology"/>
<gene>
    <name evidence="8" type="ORF">F511_29955</name>
</gene>
<keyword evidence="3 6" id="KW-0812">Transmembrane</keyword>
<reference evidence="8 9" key="1">
    <citation type="journal article" date="2015" name="Proc. Natl. Acad. Sci. U.S.A.">
        <title>The resurrection genome of Boea hygrometrica: A blueprint for survival of dehydration.</title>
        <authorList>
            <person name="Xiao L."/>
            <person name="Yang G."/>
            <person name="Zhang L."/>
            <person name="Yang X."/>
            <person name="Zhao S."/>
            <person name="Ji Z."/>
            <person name="Zhou Q."/>
            <person name="Hu M."/>
            <person name="Wang Y."/>
            <person name="Chen M."/>
            <person name="Xu Y."/>
            <person name="Jin H."/>
            <person name="Xiao X."/>
            <person name="Hu G."/>
            <person name="Bao F."/>
            <person name="Hu Y."/>
            <person name="Wan P."/>
            <person name="Li L."/>
            <person name="Deng X."/>
            <person name="Kuang T."/>
            <person name="Xiang C."/>
            <person name="Zhu J.K."/>
            <person name="Oliver M.J."/>
            <person name="He Y."/>
        </authorList>
    </citation>
    <scope>NUCLEOTIDE SEQUENCE [LARGE SCALE GENOMIC DNA]</scope>
    <source>
        <strain evidence="9">cv. XS01</strain>
    </source>
</reference>